<organism evidence="1 2">
    <name type="scientific">Meloidogyne graminicola</name>
    <dbReference type="NCBI Taxonomy" id="189291"/>
    <lineage>
        <taxon>Eukaryota</taxon>
        <taxon>Metazoa</taxon>
        <taxon>Ecdysozoa</taxon>
        <taxon>Nematoda</taxon>
        <taxon>Chromadorea</taxon>
        <taxon>Rhabditida</taxon>
        <taxon>Tylenchina</taxon>
        <taxon>Tylenchomorpha</taxon>
        <taxon>Tylenchoidea</taxon>
        <taxon>Meloidogynidae</taxon>
        <taxon>Meloidogyninae</taxon>
        <taxon>Meloidogyne</taxon>
    </lineage>
</organism>
<gene>
    <name evidence="1" type="ORF">Mgra_00005718</name>
</gene>
<comment type="caution">
    <text evidence="1">The sequence shown here is derived from an EMBL/GenBank/DDBJ whole genome shotgun (WGS) entry which is preliminary data.</text>
</comment>
<protein>
    <submittedName>
        <fullName evidence="1">Uncharacterized protein</fullName>
    </submittedName>
</protein>
<dbReference type="OrthoDB" id="5840912at2759"/>
<keyword evidence="2" id="KW-1185">Reference proteome</keyword>
<evidence type="ECO:0000313" key="1">
    <source>
        <dbReference type="EMBL" id="KAF7634825.1"/>
    </source>
</evidence>
<dbReference type="GO" id="GO:0070939">
    <property type="term" value="C:Dsl1/NZR complex"/>
    <property type="evidence" value="ECO:0007669"/>
    <property type="project" value="InterPro"/>
</dbReference>
<dbReference type="GO" id="GO:0006890">
    <property type="term" value="P:retrograde vesicle-mediated transport, Golgi to endoplasmic reticulum"/>
    <property type="evidence" value="ECO:0007669"/>
    <property type="project" value="InterPro"/>
</dbReference>
<name>A0A8S9ZNF3_9BILA</name>
<dbReference type="InterPro" id="IPR007528">
    <property type="entry name" value="RINT1_Tip20"/>
</dbReference>
<dbReference type="GO" id="GO:0006888">
    <property type="term" value="P:endoplasmic reticulum to Golgi vesicle-mediated transport"/>
    <property type="evidence" value="ECO:0007669"/>
    <property type="project" value="InterPro"/>
</dbReference>
<dbReference type="Pfam" id="PF04437">
    <property type="entry name" value="RINT1_TIP1"/>
    <property type="match status" value="1"/>
</dbReference>
<dbReference type="EMBL" id="JABEBT010000050">
    <property type="protein sequence ID" value="KAF7634825.1"/>
    <property type="molecule type" value="Genomic_DNA"/>
</dbReference>
<dbReference type="Proteomes" id="UP000605970">
    <property type="component" value="Unassembled WGS sequence"/>
</dbReference>
<dbReference type="AlphaFoldDB" id="A0A8S9ZNF3"/>
<proteinExistence type="predicted"/>
<sequence>MLYGYLTLLLDDWSDSPEFVRLQFFLQQLQSNNEARGTFDESASLYRHVWRLWVKNMCEAFSELISKKLTEKYSFEKWYCWEGSPKPTEITPSFEPFLRKIGELLEWITLNISPDSVLTFQHLTNHEVWSCIDLNVISQTAFNYRGAAQILYDTTNALIPLLNHCYGKMRGVGVFDVFNEKCVSVLSTLRLLSLPPPTAILLKDEIKNIPEQQLDQKLEQFNIIGMTKVKVIQLLEQRCDLVAIEKLIVYSH</sequence>
<reference evidence="1" key="1">
    <citation type="journal article" date="2020" name="Ecol. Evol.">
        <title>Genome structure and content of the rice root-knot nematode (Meloidogyne graminicola).</title>
        <authorList>
            <person name="Phan N.T."/>
            <person name="Danchin E.G.J."/>
            <person name="Klopp C."/>
            <person name="Perfus-Barbeoch L."/>
            <person name="Kozlowski D.K."/>
            <person name="Koutsovoulos G.D."/>
            <person name="Lopez-Roques C."/>
            <person name="Bouchez O."/>
            <person name="Zahm M."/>
            <person name="Besnard G."/>
            <person name="Bellafiore S."/>
        </authorList>
    </citation>
    <scope>NUCLEOTIDE SEQUENCE</scope>
    <source>
        <strain evidence="1">VN-18</strain>
    </source>
</reference>
<accession>A0A8S9ZNF3</accession>
<evidence type="ECO:0000313" key="2">
    <source>
        <dbReference type="Proteomes" id="UP000605970"/>
    </source>
</evidence>